<dbReference type="GO" id="GO:0005737">
    <property type="term" value="C:cytoplasm"/>
    <property type="evidence" value="ECO:0007669"/>
    <property type="project" value="TreeGrafter"/>
</dbReference>
<dbReference type="STRING" id="1093900.A0A507BBD3"/>
<dbReference type="SUPFAM" id="SSF51735">
    <property type="entry name" value="NAD(P)-binding Rossmann-fold domains"/>
    <property type="match status" value="1"/>
</dbReference>
<dbReference type="GeneID" id="41971287"/>
<name>A0A507BBD3_9PEZI</name>
<dbReference type="EMBL" id="SKBQ01000017">
    <property type="protein sequence ID" value="TPX16546.1"/>
    <property type="molecule type" value="Genomic_DNA"/>
</dbReference>
<evidence type="ECO:0000256" key="1">
    <source>
        <dbReference type="ARBA" id="ARBA00006484"/>
    </source>
</evidence>
<dbReference type="PRINTS" id="PR00081">
    <property type="entry name" value="GDHRDH"/>
</dbReference>
<dbReference type="AlphaFoldDB" id="A0A507BBD3"/>
<evidence type="ECO:0000256" key="2">
    <source>
        <dbReference type="ARBA" id="ARBA00022857"/>
    </source>
</evidence>
<dbReference type="Proteomes" id="UP000319257">
    <property type="component" value="Unassembled WGS sequence"/>
</dbReference>
<accession>A0A507BBD3</accession>
<dbReference type="Pfam" id="PF00106">
    <property type="entry name" value="adh_short"/>
    <property type="match status" value="1"/>
</dbReference>
<dbReference type="PRINTS" id="PR00080">
    <property type="entry name" value="SDRFAMILY"/>
</dbReference>
<dbReference type="InterPro" id="IPR036291">
    <property type="entry name" value="NAD(P)-bd_dom_sf"/>
</dbReference>
<dbReference type="GO" id="GO:0016491">
    <property type="term" value="F:oxidoreductase activity"/>
    <property type="evidence" value="ECO:0007669"/>
    <property type="project" value="UniProtKB-KW"/>
</dbReference>
<evidence type="ECO:0008006" key="7">
    <source>
        <dbReference type="Google" id="ProtNLM"/>
    </source>
</evidence>
<dbReference type="InParanoid" id="A0A507BBD3"/>
<gene>
    <name evidence="5" type="ORF">E0L32_003840</name>
</gene>
<dbReference type="InterPro" id="IPR020904">
    <property type="entry name" value="Sc_DH/Rdtase_CS"/>
</dbReference>
<sequence length="299" mass="31375">MATNGTSVSPNKVAIVTGASSGMGTALSKHFIGKGWNVALLDVNDKVGKDLASSLGPNAAYFHANVASYASQAAAFTAVWERWGRLDALLANAGIVDQSSLYILRHRGASVADVPPEPNLLCTDVDYKGVLYGTQLAVHFMRHNPPGSGGPGGKIVCTASNAGVHPHRSYPEYNGAKAGVVQFVRTVADVLAAKERVYVNCVCPGIVATAIVPPEMVAAVSPECMTPVGTIVRAYDGFLAGGDARFGVVAECSGELVSELDYSQLKFKNGRPSERSVTVWDPLFRDMHGEDSGLAEALP</sequence>
<dbReference type="RefSeq" id="XP_030998257.1">
    <property type="nucleotide sequence ID" value="XM_031138184.1"/>
</dbReference>
<dbReference type="OrthoDB" id="5371740at2759"/>
<dbReference type="PANTHER" id="PTHR44229">
    <property type="entry name" value="15-HYDROXYPROSTAGLANDIN DEHYDROGENASE [NAD(+)]"/>
    <property type="match status" value="1"/>
</dbReference>
<dbReference type="PROSITE" id="PS00061">
    <property type="entry name" value="ADH_SHORT"/>
    <property type="match status" value="1"/>
</dbReference>
<protein>
    <recommendedName>
        <fullName evidence="7">15-hydroxyprostaglandin dehydrogenase</fullName>
    </recommendedName>
</protein>
<proteinExistence type="inferred from homology"/>
<dbReference type="PANTHER" id="PTHR44229:SF4">
    <property type="entry name" value="15-HYDROXYPROSTAGLANDIN DEHYDROGENASE [NAD(+)]"/>
    <property type="match status" value="1"/>
</dbReference>
<keyword evidence="3" id="KW-0560">Oxidoreductase</keyword>
<comment type="similarity">
    <text evidence="1 4">Belongs to the short-chain dehydrogenases/reductases (SDR) family.</text>
</comment>
<comment type="caution">
    <text evidence="5">The sequence shown here is derived from an EMBL/GenBank/DDBJ whole genome shotgun (WGS) entry which is preliminary data.</text>
</comment>
<organism evidence="5 6">
    <name type="scientific">Thyridium curvatum</name>
    <dbReference type="NCBI Taxonomy" id="1093900"/>
    <lineage>
        <taxon>Eukaryota</taxon>
        <taxon>Fungi</taxon>
        <taxon>Dikarya</taxon>
        <taxon>Ascomycota</taxon>
        <taxon>Pezizomycotina</taxon>
        <taxon>Sordariomycetes</taxon>
        <taxon>Sordariomycetidae</taxon>
        <taxon>Thyridiales</taxon>
        <taxon>Thyridiaceae</taxon>
        <taxon>Thyridium</taxon>
    </lineage>
</organism>
<keyword evidence="6" id="KW-1185">Reference proteome</keyword>
<dbReference type="InterPro" id="IPR002347">
    <property type="entry name" value="SDR_fam"/>
</dbReference>
<evidence type="ECO:0000256" key="4">
    <source>
        <dbReference type="RuleBase" id="RU000363"/>
    </source>
</evidence>
<reference evidence="5 6" key="1">
    <citation type="submission" date="2019-06" db="EMBL/GenBank/DDBJ databases">
        <title>Draft genome sequence of the filamentous fungus Phialemoniopsis curvata isolated from diesel fuel.</title>
        <authorList>
            <person name="Varaljay V.A."/>
            <person name="Lyon W.J."/>
            <person name="Crouch A.L."/>
            <person name="Drake C.E."/>
            <person name="Hollomon J.M."/>
            <person name="Nadeau L.J."/>
            <person name="Nunn H.S."/>
            <person name="Stevenson B.S."/>
            <person name="Bojanowski C.L."/>
            <person name="Crookes-Goodson W.J."/>
        </authorList>
    </citation>
    <scope>NUCLEOTIDE SEQUENCE [LARGE SCALE GENOMIC DNA]</scope>
    <source>
        <strain evidence="5 6">D216</strain>
    </source>
</reference>
<evidence type="ECO:0000313" key="5">
    <source>
        <dbReference type="EMBL" id="TPX16546.1"/>
    </source>
</evidence>
<keyword evidence="2" id="KW-0521">NADP</keyword>
<dbReference type="Gene3D" id="3.40.50.720">
    <property type="entry name" value="NAD(P)-binding Rossmann-like Domain"/>
    <property type="match status" value="1"/>
</dbReference>
<evidence type="ECO:0000313" key="6">
    <source>
        <dbReference type="Proteomes" id="UP000319257"/>
    </source>
</evidence>
<evidence type="ECO:0000256" key="3">
    <source>
        <dbReference type="ARBA" id="ARBA00023002"/>
    </source>
</evidence>